<proteinExistence type="inferred from homology"/>
<dbReference type="CDD" id="cd08249">
    <property type="entry name" value="enoyl_reductase_like"/>
    <property type="match status" value="1"/>
</dbReference>
<dbReference type="Gene3D" id="3.40.50.720">
    <property type="entry name" value="NAD(P)-binding Rossmann-like Domain"/>
    <property type="match status" value="1"/>
</dbReference>
<dbReference type="PANTHER" id="PTHR45348:SF2">
    <property type="entry name" value="ZINC-TYPE ALCOHOL DEHYDROGENASE-LIKE PROTEIN C2E1P3.01"/>
    <property type="match status" value="1"/>
</dbReference>
<comment type="similarity">
    <text evidence="1">Belongs to the zinc-containing alcohol dehydrogenase family.</text>
</comment>
<evidence type="ECO:0000259" key="3">
    <source>
        <dbReference type="SMART" id="SM00829"/>
    </source>
</evidence>
<dbReference type="InterPro" id="IPR020843">
    <property type="entry name" value="ER"/>
</dbReference>
<keyword evidence="2" id="KW-0560">Oxidoreductase</keyword>
<evidence type="ECO:0000313" key="4">
    <source>
        <dbReference type="EMBL" id="KIA75684.1"/>
    </source>
</evidence>
<dbReference type="Proteomes" id="UP000053475">
    <property type="component" value="Unassembled WGS sequence"/>
</dbReference>
<evidence type="ECO:0000256" key="1">
    <source>
        <dbReference type="ARBA" id="ARBA00008072"/>
    </source>
</evidence>
<dbReference type="InterPro" id="IPR036291">
    <property type="entry name" value="NAD(P)-bd_dom_sf"/>
</dbReference>
<accession>A0A0C1EGA1</accession>
<name>A0A0C1EGA1_ASPUT</name>
<dbReference type="SMART" id="SM00829">
    <property type="entry name" value="PKS_ER"/>
    <property type="match status" value="1"/>
</dbReference>
<dbReference type="AlphaFoldDB" id="A0A0C1EGA1"/>
<reference evidence="4 5" key="1">
    <citation type="submission" date="2014-11" db="EMBL/GenBank/DDBJ databases">
        <title>Genomics derived discovery of secondary metabolites biosynthetic gene clusters in Aspergillus ustus.</title>
        <authorList>
            <person name="Pi B."/>
            <person name="Dai F."/>
            <person name="Song X."/>
            <person name="Zhu C."/>
            <person name="Li H."/>
            <person name="Yu D."/>
        </authorList>
    </citation>
    <scope>NUCLEOTIDE SEQUENCE [LARGE SCALE GENOMIC DNA]</scope>
    <source>
        <strain evidence="4 5">3.3904</strain>
    </source>
</reference>
<gene>
    <name evidence="4" type="ORF">HK57_00545</name>
</gene>
<dbReference type="SUPFAM" id="SSF50129">
    <property type="entry name" value="GroES-like"/>
    <property type="match status" value="1"/>
</dbReference>
<evidence type="ECO:0000313" key="5">
    <source>
        <dbReference type="Proteomes" id="UP000053475"/>
    </source>
</evidence>
<comment type="caution">
    <text evidence="4">The sequence shown here is derived from an EMBL/GenBank/DDBJ whole genome shotgun (WGS) entry which is preliminary data.</text>
</comment>
<protein>
    <submittedName>
        <fullName evidence="4">Alcohol dehydrogenase</fullName>
    </submittedName>
</protein>
<organism evidence="4 5">
    <name type="scientific">Aspergillus ustus</name>
    <dbReference type="NCBI Taxonomy" id="40382"/>
    <lineage>
        <taxon>Eukaryota</taxon>
        <taxon>Fungi</taxon>
        <taxon>Dikarya</taxon>
        <taxon>Ascomycota</taxon>
        <taxon>Pezizomycotina</taxon>
        <taxon>Eurotiomycetes</taxon>
        <taxon>Eurotiomycetidae</taxon>
        <taxon>Eurotiales</taxon>
        <taxon>Aspergillaceae</taxon>
        <taxon>Aspergillus</taxon>
        <taxon>Aspergillus subgen. Nidulantes</taxon>
    </lineage>
</organism>
<evidence type="ECO:0000256" key="2">
    <source>
        <dbReference type="ARBA" id="ARBA00023002"/>
    </source>
</evidence>
<dbReference type="Gene3D" id="3.90.180.10">
    <property type="entry name" value="Medium-chain alcohol dehydrogenases, catalytic domain"/>
    <property type="match status" value="1"/>
</dbReference>
<sequence length="359" mass="38361">MSRTQKALVITEVGKPLTLITDRPIPTPGPGQVQVKVRVAGLNYHDAKSRSYGLLILRDLSPVTNDGIAGVDLPFIPTNDVVGTVSELGPGVTELSIGDRIVYHPSFAPGSTQNGLQEYALADLAFLAKIPDSITDDEAATLPSNILAPLVALFITLQIPAPWSPAAASFDYTNTKLLIIGGGSNCGLFGVQLAKLANIGTIVVVGGDEAQVRSFGATHIIDRHLGYETVLEEIQKIVGDDLVYAYDAVTPPEGQLLALNALSSSKKGALARLLPLGPVDESKVVGKKAGFEVRDVFGSSHWHPELARGFWERLPGFLLDGRIRPLGFVAEHGLRAEVVNEVFDRYDSGGRVVKTHIHL</sequence>
<keyword evidence="5" id="KW-1185">Reference proteome</keyword>
<dbReference type="GO" id="GO:0016651">
    <property type="term" value="F:oxidoreductase activity, acting on NAD(P)H"/>
    <property type="evidence" value="ECO:0007669"/>
    <property type="project" value="InterPro"/>
</dbReference>
<feature type="domain" description="Enoyl reductase (ER)" evidence="3">
    <location>
        <begin position="14"/>
        <end position="339"/>
    </location>
</feature>
<dbReference type="InterPro" id="IPR013154">
    <property type="entry name" value="ADH-like_N"/>
</dbReference>
<dbReference type="EMBL" id="JOMC01000063">
    <property type="protein sequence ID" value="KIA75684.1"/>
    <property type="molecule type" value="Genomic_DNA"/>
</dbReference>
<dbReference type="PANTHER" id="PTHR45348">
    <property type="entry name" value="HYPOTHETICAL OXIDOREDUCTASE (EUROFUNG)"/>
    <property type="match status" value="1"/>
</dbReference>
<dbReference type="InterPro" id="IPR011032">
    <property type="entry name" value="GroES-like_sf"/>
</dbReference>
<dbReference type="InterPro" id="IPR047122">
    <property type="entry name" value="Trans-enoyl_RdTase-like"/>
</dbReference>
<dbReference type="SUPFAM" id="SSF51735">
    <property type="entry name" value="NAD(P)-binding Rossmann-fold domains"/>
    <property type="match status" value="1"/>
</dbReference>
<dbReference type="Pfam" id="PF08240">
    <property type="entry name" value="ADH_N"/>
    <property type="match status" value="1"/>
</dbReference>